<dbReference type="PATRIC" id="fig|36849.3.peg.247"/>
<dbReference type="PANTHER" id="PTHR37945">
    <property type="entry name" value="EXTRACELLULAR TUNGSTATE BINDING PROTEIN"/>
    <property type="match status" value="1"/>
</dbReference>
<dbReference type="Pfam" id="PF12849">
    <property type="entry name" value="PBP_like_2"/>
    <property type="match status" value="1"/>
</dbReference>
<gene>
    <name evidence="4" type="ORF">OXPF_02240</name>
</gene>
<dbReference type="InterPro" id="IPR052738">
    <property type="entry name" value="ABC-Tungstate_binding"/>
</dbReference>
<dbReference type="OrthoDB" id="186379at2"/>
<evidence type="ECO:0000313" key="5">
    <source>
        <dbReference type="Proteomes" id="UP000050326"/>
    </source>
</evidence>
<dbReference type="PROSITE" id="PS51257">
    <property type="entry name" value="PROKAR_LIPOPROTEIN"/>
    <property type="match status" value="1"/>
</dbReference>
<evidence type="ECO:0000256" key="2">
    <source>
        <dbReference type="SAM" id="SignalP"/>
    </source>
</evidence>
<feature type="signal peptide" evidence="2">
    <location>
        <begin position="1"/>
        <end position="31"/>
    </location>
</feature>
<keyword evidence="2" id="KW-0732">Signal</keyword>
<dbReference type="Proteomes" id="UP000050326">
    <property type="component" value="Unassembled WGS sequence"/>
</dbReference>
<dbReference type="InterPro" id="IPR024370">
    <property type="entry name" value="PBP_domain"/>
</dbReference>
<keyword evidence="5" id="KW-1185">Reference proteome</keyword>
<dbReference type="Gene3D" id="3.40.190.10">
    <property type="entry name" value="Periplasmic binding protein-like II"/>
    <property type="match status" value="2"/>
</dbReference>
<dbReference type="EMBL" id="LKET01000014">
    <property type="protein sequence ID" value="KPU46114.1"/>
    <property type="molecule type" value="Genomic_DNA"/>
</dbReference>
<dbReference type="PANTHER" id="PTHR37945:SF1">
    <property type="entry name" value="EXTRACELLULAR TUNGSTATE BINDING PROTEIN"/>
    <property type="match status" value="1"/>
</dbReference>
<comment type="caution">
    <text evidence="4">The sequence shown here is derived from an EMBL/GenBank/DDBJ whole genome shotgun (WGS) entry which is preliminary data.</text>
</comment>
<sequence length="299" mass="31898">MKSKLKSIVSVLAITAALLLMLVGCGSGSNTQPTPTPTPETTPPVTEAAGSKSIIMATTTSTQDSGLLDYLLPIFTQDTGIEPKVVAVGTGQAIKLGEAGDADVLLVHAKAQEEAFVSAGHGLERFDVMYNDFILIGPKDDPAKVNANAGSDISKALEFINNNKITFISRGDESGTHTMEKNLWKGINITPEGDWYVSAGKGMGAVIQMADEKKAYTIADRATYLAMRDDVDLGIIVEGDSKLQNQYGVIAVNPNKNTNINAEGAQKFIEWILSDKVQGLISEFGKDKYGQSLFIPNAK</sequence>
<evidence type="ECO:0000259" key="3">
    <source>
        <dbReference type="Pfam" id="PF12849"/>
    </source>
</evidence>
<accession>A0A0P8YGF4</accession>
<organism evidence="4 5">
    <name type="scientific">Oxobacter pfennigii</name>
    <dbReference type="NCBI Taxonomy" id="36849"/>
    <lineage>
        <taxon>Bacteria</taxon>
        <taxon>Bacillati</taxon>
        <taxon>Bacillota</taxon>
        <taxon>Clostridia</taxon>
        <taxon>Eubacteriales</taxon>
        <taxon>Clostridiaceae</taxon>
        <taxon>Oxobacter</taxon>
    </lineage>
</organism>
<feature type="chain" id="PRO_5039296378" evidence="2">
    <location>
        <begin position="32"/>
        <end position="299"/>
    </location>
</feature>
<reference evidence="4 5" key="1">
    <citation type="submission" date="2015-09" db="EMBL/GenBank/DDBJ databases">
        <title>Genome sequence of Oxobacter pfennigii DSM 3222.</title>
        <authorList>
            <person name="Poehlein A."/>
            <person name="Bengelsdorf F.R."/>
            <person name="Schiel-Bengelsdorf B."/>
            <person name="Duerre P."/>
            <person name="Daniel R."/>
        </authorList>
    </citation>
    <scope>NUCLEOTIDE SEQUENCE [LARGE SCALE GENOMIC DNA]</scope>
    <source>
        <strain evidence="4 5">DSM 3222</strain>
    </source>
</reference>
<feature type="region of interest" description="Disordered" evidence="1">
    <location>
        <begin position="28"/>
        <end position="48"/>
    </location>
</feature>
<protein>
    <submittedName>
        <fullName evidence="4">PBP superfamily domain protein</fullName>
    </submittedName>
</protein>
<evidence type="ECO:0000256" key="1">
    <source>
        <dbReference type="SAM" id="MobiDB-lite"/>
    </source>
</evidence>
<dbReference type="SUPFAM" id="SSF53850">
    <property type="entry name" value="Periplasmic binding protein-like II"/>
    <property type="match status" value="1"/>
</dbReference>
<feature type="domain" description="PBP" evidence="3">
    <location>
        <begin position="47"/>
        <end position="276"/>
    </location>
</feature>
<dbReference type="AlphaFoldDB" id="A0A0P8YGF4"/>
<evidence type="ECO:0000313" key="4">
    <source>
        <dbReference type="EMBL" id="KPU46114.1"/>
    </source>
</evidence>
<name>A0A0P8YGF4_9CLOT</name>
<dbReference type="RefSeq" id="WP_054873377.1">
    <property type="nucleotide sequence ID" value="NZ_LKET01000014.1"/>
</dbReference>
<proteinExistence type="predicted"/>
<dbReference type="STRING" id="36849.OXPF_02240"/>